<sequence>LHEGHPTSGHRPRRIADRSHGVLETERGQARLLDERCLPPQRIRTPGIRRSPVSRVRHTRPWQPRVSSVLPM</sequence>
<dbReference type="EMBL" id="UINC01050245">
    <property type="protein sequence ID" value="SVB62980.1"/>
    <property type="molecule type" value="Genomic_DNA"/>
</dbReference>
<feature type="non-terminal residue" evidence="2">
    <location>
        <position position="1"/>
    </location>
</feature>
<feature type="non-terminal residue" evidence="2">
    <location>
        <position position="72"/>
    </location>
</feature>
<feature type="region of interest" description="Disordered" evidence="1">
    <location>
        <begin position="1"/>
        <end position="72"/>
    </location>
</feature>
<reference evidence="2" key="1">
    <citation type="submission" date="2018-05" db="EMBL/GenBank/DDBJ databases">
        <authorList>
            <person name="Lanie J.A."/>
            <person name="Ng W.-L."/>
            <person name="Kazmierczak K.M."/>
            <person name="Andrzejewski T.M."/>
            <person name="Davidsen T.M."/>
            <person name="Wayne K.J."/>
            <person name="Tettelin H."/>
            <person name="Glass J.I."/>
            <person name="Rusch D."/>
            <person name="Podicherti R."/>
            <person name="Tsui H.-C.T."/>
            <person name="Winkler M.E."/>
        </authorList>
    </citation>
    <scope>NUCLEOTIDE SEQUENCE</scope>
</reference>
<feature type="compositionally biased region" description="Basic and acidic residues" evidence="1">
    <location>
        <begin position="14"/>
        <end position="37"/>
    </location>
</feature>
<proteinExistence type="predicted"/>
<name>A0A382FJ13_9ZZZZ</name>
<accession>A0A382FJ13</accession>
<evidence type="ECO:0000256" key="1">
    <source>
        <dbReference type="SAM" id="MobiDB-lite"/>
    </source>
</evidence>
<evidence type="ECO:0000313" key="2">
    <source>
        <dbReference type="EMBL" id="SVB62980.1"/>
    </source>
</evidence>
<protein>
    <submittedName>
        <fullName evidence="2">Uncharacterized protein</fullName>
    </submittedName>
</protein>
<organism evidence="2">
    <name type="scientific">marine metagenome</name>
    <dbReference type="NCBI Taxonomy" id="408172"/>
    <lineage>
        <taxon>unclassified sequences</taxon>
        <taxon>metagenomes</taxon>
        <taxon>ecological metagenomes</taxon>
    </lineage>
</organism>
<dbReference type="AlphaFoldDB" id="A0A382FJ13"/>
<gene>
    <name evidence="2" type="ORF">METZ01_LOCUS215834</name>
</gene>